<dbReference type="AlphaFoldDB" id="C3X6E2"/>
<dbReference type="PANTHER" id="PTHR43421">
    <property type="entry name" value="METALLOPROTEASE PMBA"/>
    <property type="match status" value="1"/>
</dbReference>
<comment type="similarity">
    <text evidence="1">Belongs to the peptidase U62 family.</text>
</comment>
<dbReference type="HOGENOM" id="CLU_026425_0_0_4"/>
<dbReference type="GO" id="GO:0006508">
    <property type="term" value="P:proteolysis"/>
    <property type="evidence" value="ECO:0007669"/>
    <property type="project" value="InterPro"/>
</dbReference>
<evidence type="ECO:0000259" key="4">
    <source>
        <dbReference type="Pfam" id="PF19290"/>
    </source>
</evidence>
<dbReference type="PANTHER" id="PTHR43421:SF1">
    <property type="entry name" value="METALLOPROTEASE PMBA"/>
    <property type="match status" value="1"/>
</dbReference>
<gene>
    <name evidence="5" type="ORF">OFAG_01931</name>
</gene>
<proteinExistence type="inferred from homology"/>
<dbReference type="Pfam" id="PF19290">
    <property type="entry name" value="PmbA_TldD_2nd"/>
    <property type="match status" value="1"/>
</dbReference>
<dbReference type="Pfam" id="PF01523">
    <property type="entry name" value="PmbA_TldD_1st"/>
    <property type="match status" value="1"/>
</dbReference>
<protein>
    <recommendedName>
        <fullName evidence="7">Metalloprotease PmbA</fullName>
    </recommendedName>
</protein>
<dbReference type="InterPro" id="IPR045569">
    <property type="entry name" value="Metalloprtase-TldD/E_C"/>
</dbReference>
<comment type="caution">
    <text evidence="5">The sequence shown here is derived from an EMBL/GenBank/DDBJ whole genome shotgun (WGS) entry which is preliminary data.</text>
</comment>
<accession>C3X6E2</accession>
<dbReference type="GO" id="GO:0005829">
    <property type="term" value="C:cytosol"/>
    <property type="evidence" value="ECO:0007669"/>
    <property type="project" value="TreeGrafter"/>
</dbReference>
<keyword evidence="6" id="KW-1185">Reference proteome</keyword>
<dbReference type="Pfam" id="PF19289">
    <property type="entry name" value="PmbA_TldD_3rd"/>
    <property type="match status" value="1"/>
</dbReference>
<evidence type="ECO:0000259" key="3">
    <source>
        <dbReference type="Pfam" id="PF19289"/>
    </source>
</evidence>
<name>C3X6E2_9BURK</name>
<dbReference type="InterPro" id="IPR047657">
    <property type="entry name" value="PmbA"/>
</dbReference>
<feature type="domain" description="Metalloprotease TldD/E C-terminal" evidence="3">
    <location>
        <begin position="237"/>
        <end position="449"/>
    </location>
</feature>
<evidence type="ECO:0000313" key="6">
    <source>
        <dbReference type="Proteomes" id="UP000003973"/>
    </source>
</evidence>
<evidence type="ECO:0000259" key="2">
    <source>
        <dbReference type="Pfam" id="PF01523"/>
    </source>
</evidence>
<reference evidence="5" key="1">
    <citation type="submission" date="2011-10" db="EMBL/GenBank/DDBJ databases">
        <title>The Genome Sequence of Oxalobacter formigenes HOxBLS.</title>
        <authorList>
            <consortium name="The Broad Institute Genome Sequencing Platform"/>
            <person name="Earl A."/>
            <person name="Ward D."/>
            <person name="Feldgarden M."/>
            <person name="Gevers D."/>
            <person name="Allison M.J."/>
            <person name="Humphrey S."/>
            <person name="Young S.K."/>
            <person name="Zeng Q."/>
            <person name="Gargeya S."/>
            <person name="Fitzgerald M."/>
            <person name="Haas B."/>
            <person name="Abouelleil A."/>
            <person name="Alvarado L."/>
            <person name="Arachchi H.M."/>
            <person name="Berlin A."/>
            <person name="Brown A."/>
            <person name="Chapman S.B."/>
            <person name="Chen Z."/>
            <person name="Dunbar C."/>
            <person name="Freedman E."/>
            <person name="Gearin G."/>
            <person name="Goldberg J."/>
            <person name="Griggs A."/>
            <person name="Gujja S."/>
            <person name="Heiman D."/>
            <person name="Howarth C."/>
            <person name="Larson L."/>
            <person name="Lui A."/>
            <person name="MacDonald P.J.P."/>
            <person name="Montmayeur A."/>
            <person name="Murphy C."/>
            <person name="Neiman D."/>
            <person name="Pearson M."/>
            <person name="Priest M."/>
            <person name="Roberts A."/>
            <person name="Saif S."/>
            <person name="Shea T."/>
            <person name="Shenoy N."/>
            <person name="Sisk P."/>
            <person name="Stolte C."/>
            <person name="Sykes S."/>
            <person name="Wortman J."/>
            <person name="Nusbaum C."/>
            <person name="Birren B."/>
        </authorList>
    </citation>
    <scope>NUCLEOTIDE SEQUENCE [LARGE SCALE GENOMIC DNA]</scope>
    <source>
        <strain evidence="5">HOxBLS</strain>
    </source>
</reference>
<dbReference type="InterPro" id="IPR035068">
    <property type="entry name" value="TldD/PmbA_N"/>
</dbReference>
<evidence type="ECO:0000313" key="5">
    <source>
        <dbReference type="EMBL" id="EEO28778.1"/>
    </source>
</evidence>
<dbReference type="NCBIfam" id="NF008268">
    <property type="entry name" value="PRK11040.1"/>
    <property type="match status" value="1"/>
</dbReference>
<dbReference type="Proteomes" id="UP000003973">
    <property type="component" value="Unassembled WGS sequence"/>
</dbReference>
<sequence>MDDSDFIYTQDQFQQIAEDVLRYARQKGASGAAVGISEGNGLSVSVRKGDIETIERNQDKGIGVTVFIGKKRGNATTSDFSEQSLKQTVDAAYNIASFTSEDDAAGLPDADMLERHPEDLALYYRWPINTEEAVELAKCCEAAAFETDKRISNSEGSSVNVQHSHFISANSDGFRGGYPYSSHSLSVAPIAGKGGNMQRDYWYTASRNPLELKTPEEVGTYAARRALARLDARQIGTRKCPVLFEAPVAIGLLNSFVYAVSGGALYRKSSFLLGSLDKQVFPKHIGLLEDPHLRGAMGSAPFDDEGVRTSRREIVQDGIVRGYFLSSYSARKLGMKTTGNAGGSHNLVLHSNVTDENDDFAAMLQKMGKGLVVTELMGQGINYVTGDYSRGASGFWVENGIIQYPVQEITIAGNLKDMFGNIVAVGNDTLVRGAKESGSILVEQMTVAGSGN</sequence>
<dbReference type="Gene3D" id="3.30.2290.10">
    <property type="entry name" value="PmbA/TldD superfamily"/>
    <property type="match status" value="1"/>
</dbReference>
<dbReference type="InterPro" id="IPR036059">
    <property type="entry name" value="TldD/PmbA_sf"/>
</dbReference>
<dbReference type="EMBL" id="ACDP02000003">
    <property type="protein sequence ID" value="EEO28778.1"/>
    <property type="molecule type" value="Genomic_DNA"/>
</dbReference>
<evidence type="ECO:0000256" key="1">
    <source>
        <dbReference type="ARBA" id="ARBA00005836"/>
    </source>
</evidence>
<dbReference type="eggNOG" id="COG0312">
    <property type="taxonomic scope" value="Bacteria"/>
</dbReference>
<dbReference type="SUPFAM" id="SSF111283">
    <property type="entry name" value="Putative modulator of DNA gyrase, PmbA/TldD"/>
    <property type="match status" value="1"/>
</dbReference>
<feature type="domain" description="Metalloprotease TldD/E central" evidence="4">
    <location>
        <begin position="126"/>
        <end position="230"/>
    </location>
</feature>
<dbReference type="GO" id="GO:0008237">
    <property type="term" value="F:metallopeptidase activity"/>
    <property type="evidence" value="ECO:0007669"/>
    <property type="project" value="InterPro"/>
</dbReference>
<feature type="domain" description="Metalloprotease TldD/E N-terminal" evidence="2">
    <location>
        <begin position="32"/>
        <end position="96"/>
    </location>
</feature>
<dbReference type="InterPro" id="IPR002510">
    <property type="entry name" value="Metalloprtase-TldD/E_N"/>
</dbReference>
<dbReference type="InterPro" id="IPR045570">
    <property type="entry name" value="Metalloprtase-TldD/E_cen_dom"/>
</dbReference>
<organism evidence="5 6">
    <name type="scientific">Oxalobacter paraformigenes</name>
    <dbReference type="NCBI Taxonomy" id="556268"/>
    <lineage>
        <taxon>Bacteria</taxon>
        <taxon>Pseudomonadati</taxon>
        <taxon>Pseudomonadota</taxon>
        <taxon>Betaproteobacteria</taxon>
        <taxon>Burkholderiales</taxon>
        <taxon>Oxalobacteraceae</taxon>
        <taxon>Oxalobacter</taxon>
    </lineage>
</organism>
<evidence type="ECO:0008006" key="7">
    <source>
        <dbReference type="Google" id="ProtNLM"/>
    </source>
</evidence>
<dbReference type="RefSeq" id="WP_005878755.1">
    <property type="nucleotide sequence ID" value="NZ_CABMNL010000001.1"/>
</dbReference>